<organism evidence="5 6">
    <name type="scientific">Perilla frutescens var. hirtella</name>
    <name type="common">Perilla citriodora</name>
    <name type="synonym">Perilla setoyensis</name>
    <dbReference type="NCBI Taxonomy" id="608512"/>
    <lineage>
        <taxon>Eukaryota</taxon>
        <taxon>Viridiplantae</taxon>
        <taxon>Streptophyta</taxon>
        <taxon>Embryophyta</taxon>
        <taxon>Tracheophyta</taxon>
        <taxon>Spermatophyta</taxon>
        <taxon>Magnoliopsida</taxon>
        <taxon>eudicotyledons</taxon>
        <taxon>Gunneridae</taxon>
        <taxon>Pentapetalae</taxon>
        <taxon>asterids</taxon>
        <taxon>lamiids</taxon>
        <taxon>Lamiales</taxon>
        <taxon>Lamiaceae</taxon>
        <taxon>Nepetoideae</taxon>
        <taxon>Elsholtzieae</taxon>
        <taxon>Perilla</taxon>
    </lineage>
</organism>
<dbReference type="PROSITE" id="PS50985">
    <property type="entry name" value="GRAS"/>
    <property type="match status" value="1"/>
</dbReference>
<keyword evidence="6" id="KW-1185">Reference proteome</keyword>
<feature type="compositionally biased region" description="Low complexity" evidence="4">
    <location>
        <begin position="220"/>
        <end position="241"/>
    </location>
</feature>
<dbReference type="AlphaFoldDB" id="A0AAD4P9M2"/>
<dbReference type="EMBL" id="SDAM02000091">
    <property type="protein sequence ID" value="KAH6831040.1"/>
    <property type="molecule type" value="Genomic_DNA"/>
</dbReference>
<evidence type="ECO:0000256" key="3">
    <source>
        <dbReference type="PROSITE-ProRule" id="PRU01191"/>
    </source>
</evidence>
<evidence type="ECO:0000256" key="4">
    <source>
        <dbReference type="SAM" id="MobiDB-lite"/>
    </source>
</evidence>
<dbReference type="PANTHER" id="PTHR31636">
    <property type="entry name" value="OSJNBA0084A10.13 PROTEIN-RELATED"/>
    <property type="match status" value="1"/>
</dbReference>
<feature type="short sequence motif" description="VHIID" evidence="3">
    <location>
        <begin position="398"/>
        <end position="402"/>
    </location>
</feature>
<comment type="caution">
    <text evidence="5">The sequence shown here is derived from an EMBL/GenBank/DDBJ whole genome shotgun (WGS) entry which is preliminary data.</text>
</comment>
<evidence type="ECO:0000313" key="6">
    <source>
        <dbReference type="Proteomes" id="UP001190926"/>
    </source>
</evidence>
<feature type="region of interest" description="SAW" evidence="3">
    <location>
        <begin position="577"/>
        <end position="661"/>
    </location>
</feature>
<comment type="caution">
    <text evidence="3">Lacks conserved residue(s) required for the propagation of feature annotation.</text>
</comment>
<sequence length="673" mass="74209">MLAGCSSTLVSPRHRLRSEASTQFQACHIPAMSTQRLDLPRGFGRKEGSRPQPVRPVGIAVEKKPIESKSSGCSLRQNIKLPPVAAESRRESRDEFWERSKSLKKRYAAEVSYDEGTNYMSRVKRKRGNGEEVGQQNLRSSEDFWFHPGFNAPQVPLPLPLPFSLSCSGEREEERVCFVPGEAIAPPLPPLSSIPWFDSVVTEITKDVQTVKGCPDQKEAASGSSSTSSGSHGLALGLSGSNPTEVELGNGSSSRNPSVRGEVAGAGHNVDSNSQREHEYVELITLVVACAEQISSKNIAGISHCLARLGELASPRGSPVHRLIAYFTEALALRVARLWPHIFHITAPRELDRGGGVGGDDDGATALRLLNQVSPIPKFIHFTCNEILLRAFEGKDRVHIIDFDIKQGLQWPSLFQSLATRTHPPSHVRITGIGESKQELVETGDRLSGFAEAFNLPFEFHPVVDRLEDVRLWMLHVKEKESVAVNCVFQLHKMLYDGSGGTLRDFLRLIRSTNAEVVVMAEQEAAHNEVTMDARLFSSLKYYSAIFDSVDSSLPLESPARVKIEEMFGREIRNIIACEGRERSERHETFEKWLQMMEGGGFRCTGISERELLQGQMMLKMYSSNENYRVNLQQNGGGGGAASSLTLSWLDQPLYSVSAWAPVDVAGGSLPCS</sequence>
<feature type="region of interest" description="Disordered" evidence="4">
    <location>
        <begin position="211"/>
        <end position="274"/>
    </location>
</feature>
<keyword evidence="1" id="KW-0805">Transcription regulation</keyword>
<dbReference type="Pfam" id="PF03514">
    <property type="entry name" value="GRAS"/>
    <property type="match status" value="1"/>
</dbReference>
<gene>
    <name evidence="5" type="ORF">C2S53_006806</name>
</gene>
<evidence type="ECO:0000256" key="1">
    <source>
        <dbReference type="ARBA" id="ARBA00023015"/>
    </source>
</evidence>
<proteinExistence type="inferred from homology"/>
<evidence type="ECO:0000256" key="2">
    <source>
        <dbReference type="ARBA" id="ARBA00023163"/>
    </source>
</evidence>
<feature type="region of interest" description="PFYRE" evidence="3">
    <location>
        <begin position="483"/>
        <end position="574"/>
    </location>
</feature>
<comment type="similarity">
    <text evidence="3">Belongs to the GRAS family.</text>
</comment>
<feature type="region of interest" description="VHIID" evidence="3">
    <location>
        <begin position="367"/>
        <end position="432"/>
    </location>
</feature>
<accession>A0AAD4P9M2</accession>
<protein>
    <submittedName>
        <fullName evidence="5">GRAS family transcription factor</fullName>
    </submittedName>
</protein>
<feature type="region of interest" description="Leucine repeat II (LRII)" evidence="3">
    <location>
        <begin position="442"/>
        <end position="474"/>
    </location>
</feature>
<keyword evidence="2" id="KW-0804">Transcription</keyword>
<reference evidence="5 6" key="1">
    <citation type="journal article" date="2021" name="Nat. Commun.">
        <title>Incipient diploidization of the medicinal plant Perilla within 10,000 years.</title>
        <authorList>
            <person name="Zhang Y."/>
            <person name="Shen Q."/>
            <person name="Leng L."/>
            <person name="Zhang D."/>
            <person name="Chen S."/>
            <person name="Shi Y."/>
            <person name="Ning Z."/>
            <person name="Chen S."/>
        </authorList>
    </citation>
    <scope>NUCLEOTIDE SEQUENCE [LARGE SCALE GENOMIC DNA]</scope>
    <source>
        <strain evidence="6">cv. PC099</strain>
    </source>
</reference>
<dbReference type="InterPro" id="IPR005202">
    <property type="entry name" value="TF_GRAS"/>
</dbReference>
<evidence type="ECO:0000313" key="5">
    <source>
        <dbReference type="EMBL" id="KAH6831040.1"/>
    </source>
</evidence>
<dbReference type="Proteomes" id="UP001190926">
    <property type="component" value="Unassembled WGS sequence"/>
</dbReference>
<name>A0AAD4P9M2_PERFH</name>